<accession>A0AAD9SKW6</accession>
<evidence type="ECO:0000256" key="2">
    <source>
        <dbReference type="ARBA" id="ARBA00023043"/>
    </source>
</evidence>
<dbReference type="InterPro" id="IPR036770">
    <property type="entry name" value="Ankyrin_rpt-contain_sf"/>
</dbReference>
<dbReference type="SUPFAM" id="SSF48403">
    <property type="entry name" value="Ankyrin repeat"/>
    <property type="match status" value="1"/>
</dbReference>
<dbReference type="SMART" id="SM00248">
    <property type="entry name" value="ANK"/>
    <property type="match status" value="4"/>
</dbReference>
<evidence type="ECO:0000313" key="4">
    <source>
        <dbReference type="EMBL" id="KAK2610214.1"/>
    </source>
</evidence>
<keyword evidence="2 3" id="KW-0040">ANK repeat</keyword>
<sequence>MTESPQMHEAPAPKYTEIDEREFFARLEAIQNRYADYPVVPVTKEPSNPDLDDHHNLSSIEPWKSTTISDAHSLQADILTLLFESVTTKDIAAVQHLISQGLVSPDCPNATGETPLLAAIRSRSVPMVRTLLALGAQPNQFGKVGPSPTAIPLQTGRDRTPLMLAAAMGNLVLARLLIEDHGADDALVGPEGEIALRLAAEGGHRDVVRYLPARRAGAWRRLKHSKEVKRARRALATAGRVVGFLGWTFPRFLLWEFPREVAKWAWRHRRLFGELCVRLIKGIPEGLMVIAKATYRLIEGFPTSLVSIFKACYLQLKELPRLGWQVVVWISKALPRAWEIVRKWLVDGARAVGGAIAYAAVRLVSLLHSLFAAFISRLKEIKLKDLGHDLLVAVGAIFNKLPREIWSFVSQLVAVSWRALNAFCWNDCIRLLLEVVCLIPFIFWSTLESLVACIGRGLDELITLLNPKRFPAGASRS</sequence>
<comment type="caution">
    <text evidence="4">The sequence shown here is derived from an EMBL/GenBank/DDBJ whole genome shotgun (WGS) entry which is preliminary data.</text>
</comment>
<dbReference type="PANTHER" id="PTHR24173">
    <property type="entry name" value="ANKYRIN REPEAT CONTAINING"/>
    <property type="match status" value="1"/>
</dbReference>
<dbReference type="Gene3D" id="1.25.40.20">
    <property type="entry name" value="Ankyrin repeat-containing domain"/>
    <property type="match status" value="1"/>
</dbReference>
<dbReference type="Pfam" id="PF12796">
    <property type="entry name" value="Ank_2"/>
    <property type="match status" value="1"/>
</dbReference>
<dbReference type="PANTHER" id="PTHR24173:SF74">
    <property type="entry name" value="ANKYRIN REPEAT DOMAIN-CONTAINING PROTEIN 16"/>
    <property type="match status" value="1"/>
</dbReference>
<organism evidence="4 5">
    <name type="scientific">Phomopsis amygdali</name>
    <name type="common">Fusicoccum amygdali</name>
    <dbReference type="NCBI Taxonomy" id="1214568"/>
    <lineage>
        <taxon>Eukaryota</taxon>
        <taxon>Fungi</taxon>
        <taxon>Dikarya</taxon>
        <taxon>Ascomycota</taxon>
        <taxon>Pezizomycotina</taxon>
        <taxon>Sordariomycetes</taxon>
        <taxon>Sordariomycetidae</taxon>
        <taxon>Diaporthales</taxon>
        <taxon>Diaporthaceae</taxon>
        <taxon>Diaporthe</taxon>
    </lineage>
</organism>
<protein>
    <submittedName>
        <fullName evidence="4">Uncharacterized protein</fullName>
    </submittedName>
</protein>
<dbReference type="Pfam" id="PF00023">
    <property type="entry name" value="Ank"/>
    <property type="match status" value="1"/>
</dbReference>
<dbReference type="PROSITE" id="PS50088">
    <property type="entry name" value="ANK_REPEAT"/>
    <property type="match status" value="1"/>
</dbReference>
<keyword evidence="1" id="KW-0677">Repeat</keyword>
<proteinExistence type="predicted"/>
<dbReference type="AlphaFoldDB" id="A0AAD9SKW6"/>
<dbReference type="InterPro" id="IPR002110">
    <property type="entry name" value="Ankyrin_rpt"/>
</dbReference>
<feature type="repeat" description="ANK" evidence="3">
    <location>
        <begin position="111"/>
        <end position="143"/>
    </location>
</feature>
<dbReference type="Proteomes" id="UP001265746">
    <property type="component" value="Unassembled WGS sequence"/>
</dbReference>
<evidence type="ECO:0000256" key="3">
    <source>
        <dbReference type="PROSITE-ProRule" id="PRU00023"/>
    </source>
</evidence>
<name>A0AAD9SKW6_PHOAM</name>
<evidence type="ECO:0000313" key="5">
    <source>
        <dbReference type="Proteomes" id="UP001265746"/>
    </source>
</evidence>
<gene>
    <name evidence="4" type="ORF">N8I77_003664</name>
</gene>
<reference evidence="4" key="1">
    <citation type="submission" date="2023-06" db="EMBL/GenBank/DDBJ databases">
        <authorList>
            <person name="Noh H."/>
        </authorList>
    </citation>
    <scope>NUCLEOTIDE SEQUENCE</scope>
    <source>
        <strain evidence="4">DUCC20226</strain>
    </source>
</reference>
<dbReference type="EMBL" id="JAUJFL010000002">
    <property type="protein sequence ID" value="KAK2610214.1"/>
    <property type="molecule type" value="Genomic_DNA"/>
</dbReference>
<keyword evidence="5" id="KW-1185">Reference proteome</keyword>
<dbReference type="PROSITE" id="PS50297">
    <property type="entry name" value="ANK_REP_REGION"/>
    <property type="match status" value="1"/>
</dbReference>
<evidence type="ECO:0000256" key="1">
    <source>
        <dbReference type="ARBA" id="ARBA00022737"/>
    </source>
</evidence>